<dbReference type="InterPro" id="IPR002343">
    <property type="entry name" value="Hud_Sxl_RNA"/>
</dbReference>
<dbReference type="SUPFAM" id="SSF54928">
    <property type="entry name" value="RNA-binding domain, RBD"/>
    <property type="match status" value="2"/>
</dbReference>
<keyword evidence="6" id="KW-0812">Transmembrane</keyword>
<dbReference type="CDD" id="cd12652">
    <property type="entry name" value="RRM2_Hu"/>
    <property type="match status" value="1"/>
</dbReference>
<dbReference type="EMBL" id="UYRU01042891">
    <property type="protein sequence ID" value="VDK78617.1"/>
    <property type="molecule type" value="Genomic_DNA"/>
</dbReference>
<dbReference type="AlphaFoldDB" id="A0A3P6T0X4"/>
<feature type="non-terminal residue" evidence="8">
    <location>
        <position position="312"/>
    </location>
</feature>
<evidence type="ECO:0000313" key="9">
    <source>
        <dbReference type="Proteomes" id="UP000281553"/>
    </source>
</evidence>
<evidence type="ECO:0000256" key="6">
    <source>
        <dbReference type="SAM" id="Phobius"/>
    </source>
</evidence>
<comment type="subcellular location">
    <subcellularLocation>
        <location evidence="1">Nucleus</location>
    </subcellularLocation>
</comment>
<proteinExistence type="predicted"/>
<dbReference type="FunFam" id="3.30.70.330:FF:000205">
    <property type="entry name" value="Sex lethal, isoform B"/>
    <property type="match status" value="1"/>
</dbReference>
<dbReference type="InterPro" id="IPR035979">
    <property type="entry name" value="RBD_domain_sf"/>
</dbReference>
<dbReference type="GO" id="GO:0050686">
    <property type="term" value="P:negative regulation of mRNA processing"/>
    <property type="evidence" value="ECO:0007669"/>
    <property type="project" value="UniProtKB-ARBA"/>
</dbReference>
<dbReference type="InterPro" id="IPR000504">
    <property type="entry name" value="RRM_dom"/>
</dbReference>
<keyword evidence="4" id="KW-0539">Nucleus</keyword>
<evidence type="ECO:0000256" key="4">
    <source>
        <dbReference type="ARBA" id="ARBA00023242"/>
    </source>
</evidence>
<evidence type="ECO:0000256" key="1">
    <source>
        <dbReference type="ARBA" id="ARBA00004123"/>
    </source>
</evidence>
<feature type="domain" description="RRM" evidence="7">
    <location>
        <begin position="55"/>
        <end position="139"/>
    </location>
</feature>
<dbReference type="PANTHER" id="PTHR10352">
    <property type="entry name" value="EUKARYOTIC TRANSLATION INITIATION FACTOR 3 SUBUNIT G"/>
    <property type="match status" value="1"/>
</dbReference>
<accession>A0A3P6T0X4</accession>
<protein>
    <recommendedName>
        <fullName evidence="7">RRM domain-containing protein</fullName>
    </recommendedName>
</protein>
<dbReference type="Proteomes" id="UP000281553">
    <property type="component" value="Unassembled WGS sequence"/>
</dbReference>
<dbReference type="GO" id="GO:0010629">
    <property type="term" value="P:negative regulation of gene expression"/>
    <property type="evidence" value="ECO:0007669"/>
    <property type="project" value="UniProtKB-ARBA"/>
</dbReference>
<evidence type="ECO:0000256" key="3">
    <source>
        <dbReference type="ARBA" id="ARBA00022884"/>
    </source>
</evidence>
<keyword evidence="3 5" id="KW-0694">RNA-binding</keyword>
<feature type="transmembrane region" description="Helical" evidence="6">
    <location>
        <begin position="158"/>
        <end position="181"/>
    </location>
</feature>
<dbReference type="GO" id="GO:0009967">
    <property type="term" value="P:positive regulation of signal transduction"/>
    <property type="evidence" value="ECO:0007669"/>
    <property type="project" value="UniProtKB-ARBA"/>
</dbReference>
<dbReference type="GO" id="GO:0005737">
    <property type="term" value="C:cytoplasm"/>
    <property type="evidence" value="ECO:0007669"/>
    <property type="project" value="UniProtKB-ARBA"/>
</dbReference>
<dbReference type="GO" id="GO:0003729">
    <property type="term" value="F:mRNA binding"/>
    <property type="evidence" value="ECO:0007669"/>
    <property type="project" value="UniProtKB-ARBA"/>
</dbReference>
<dbReference type="InterPro" id="IPR012677">
    <property type="entry name" value="Nucleotide-bd_a/b_plait_sf"/>
</dbReference>
<dbReference type="SMART" id="SM00360">
    <property type="entry name" value="RRM"/>
    <property type="match status" value="2"/>
</dbReference>
<evidence type="ECO:0000256" key="5">
    <source>
        <dbReference type="PROSITE-ProRule" id="PRU00176"/>
    </source>
</evidence>
<keyword evidence="2" id="KW-0677">Repeat</keyword>
<dbReference type="FunFam" id="3.30.70.330:FF:000383">
    <property type="entry name" value="Sex lethal, isoform D"/>
    <property type="match status" value="1"/>
</dbReference>
<name>A0A3P6T0X4_DIBLA</name>
<feature type="transmembrane region" description="Helical" evidence="6">
    <location>
        <begin position="131"/>
        <end position="152"/>
    </location>
</feature>
<organism evidence="8 9">
    <name type="scientific">Dibothriocephalus latus</name>
    <name type="common">Fish tapeworm</name>
    <name type="synonym">Diphyllobothrium latum</name>
    <dbReference type="NCBI Taxonomy" id="60516"/>
    <lineage>
        <taxon>Eukaryota</taxon>
        <taxon>Metazoa</taxon>
        <taxon>Spiralia</taxon>
        <taxon>Lophotrochozoa</taxon>
        <taxon>Platyhelminthes</taxon>
        <taxon>Cestoda</taxon>
        <taxon>Eucestoda</taxon>
        <taxon>Diphyllobothriidea</taxon>
        <taxon>Diphyllobothriidae</taxon>
        <taxon>Dibothriocephalus</taxon>
    </lineage>
</organism>
<dbReference type="Gene3D" id="3.30.70.330">
    <property type="match status" value="2"/>
</dbReference>
<dbReference type="PROSITE" id="PS50102">
    <property type="entry name" value="RRM"/>
    <property type="match status" value="2"/>
</dbReference>
<keyword evidence="6" id="KW-1133">Transmembrane helix</keyword>
<keyword evidence="6" id="KW-0472">Membrane</keyword>
<keyword evidence="9" id="KW-1185">Reference proteome</keyword>
<evidence type="ECO:0000313" key="8">
    <source>
        <dbReference type="EMBL" id="VDK78617.1"/>
    </source>
</evidence>
<dbReference type="GO" id="GO:0005634">
    <property type="term" value="C:nucleus"/>
    <property type="evidence" value="ECO:0007669"/>
    <property type="project" value="UniProtKB-SubCell"/>
</dbReference>
<gene>
    <name evidence="8" type="ORF">DILT_LOCUS2957</name>
</gene>
<sequence length="312" mass="33268">MTSLVQPNHQDTTKFLLNGGSSPVVNKTGTGEKDLTEQTKMTSCENASECGDNKTNLIVNYLPQSMTQEEIRVLFAAVGKIASCKLIRDKTTGQSLGYGFVNFVDAEDARKAIKLFNGMRLRNKIIKMGQLLRVNALAVVPGAFCVMTAAYTNAYPSFLFAPAPFPQASFSAPFILLFSYVNSMNVSLARPSSESIKGANLYICGLPKSIGQKDLEALFSRCGKIITSRLLADPVTGASKGVGFIRFDQRSEAEAAIQQLNGYQIPGSSEPITVKFANCPSPNKLLNGLVPNTLAVDALLNASAAAAAAGLP</sequence>
<reference evidence="8 9" key="1">
    <citation type="submission" date="2018-11" db="EMBL/GenBank/DDBJ databases">
        <authorList>
            <consortium name="Pathogen Informatics"/>
        </authorList>
    </citation>
    <scope>NUCLEOTIDE SEQUENCE [LARGE SCALE GENOMIC DNA]</scope>
</reference>
<dbReference type="PRINTS" id="PR00961">
    <property type="entry name" value="HUDSXLRNA"/>
</dbReference>
<feature type="domain" description="RRM" evidence="7">
    <location>
        <begin position="199"/>
        <end position="279"/>
    </location>
</feature>
<dbReference type="OrthoDB" id="266020at2759"/>
<dbReference type="Pfam" id="PF00076">
    <property type="entry name" value="RRM_1"/>
    <property type="match status" value="2"/>
</dbReference>
<evidence type="ECO:0000259" key="7">
    <source>
        <dbReference type="PROSITE" id="PS50102"/>
    </source>
</evidence>
<dbReference type="GO" id="GO:1990904">
    <property type="term" value="C:ribonucleoprotein complex"/>
    <property type="evidence" value="ECO:0007669"/>
    <property type="project" value="InterPro"/>
</dbReference>
<evidence type="ECO:0000256" key="2">
    <source>
        <dbReference type="ARBA" id="ARBA00022737"/>
    </source>
</evidence>